<accession>A0AAE3KHF6</accession>
<proteinExistence type="predicted"/>
<comment type="caution">
    <text evidence="3">The sequence shown here is derived from an EMBL/GenBank/DDBJ whole genome shotgun (WGS) entry which is preliminary data.</text>
</comment>
<evidence type="ECO:0008006" key="5">
    <source>
        <dbReference type="Google" id="ProtNLM"/>
    </source>
</evidence>
<dbReference type="EMBL" id="JAMTCK010000007">
    <property type="protein sequence ID" value="MCP2166399.1"/>
    <property type="molecule type" value="Genomic_DNA"/>
</dbReference>
<sequence length="140" mass="15466">MSTSQRRANDVPVGVPPQAREHAMDMRPITPDQADIRPSDSPRMAELRADAALTREELGETVEALAHKMNVPRRAKEQLDQRKAALQARTEQTLNAMPPPVANLAQQGMAAVRRRPAAFLVGTVVAVLVLRMMARRRGSR</sequence>
<reference evidence="3" key="1">
    <citation type="submission" date="2022-06" db="EMBL/GenBank/DDBJ databases">
        <title>Genomic Encyclopedia of Archaeal and Bacterial Type Strains, Phase II (KMG-II): from individual species to whole genera.</title>
        <authorList>
            <person name="Goeker M."/>
        </authorList>
    </citation>
    <scope>NUCLEOTIDE SEQUENCE</scope>
    <source>
        <strain evidence="3">DSM 43935</strain>
    </source>
</reference>
<evidence type="ECO:0000313" key="3">
    <source>
        <dbReference type="EMBL" id="MCP2166399.1"/>
    </source>
</evidence>
<name>A0AAE3KHF6_9PSEU</name>
<evidence type="ECO:0000256" key="1">
    <source>
        <dbReference type="SAM" id="MobiDB-lite"/>
    </source>
</evidence>
<keyword evidence="2" id="KW-0472">Membrane</keyword>
<dbReference type="AlphaFoldDB" id="A0AAE3KHF6"/>
<organism evidence="3 4">
    <name type="scientific">Goodfellowiella coeruleoviolacea</name>
    <dbReference type="NCBI Taxonomy" id="334858"/>
    <lineage>
        <taxon>Bacteria</taxon>
        <taxon>Bacillati</taxon>
        <taxon>Actinomycetota</taxon>
        <taxon>Actinomycetes</taxon>
        <taxon>Pseudonocardiales</taxon>
        <taxon>Pseudonocardiaceae</taxon>
        <taxon>Goodfellowiella</taxon>
    </lineage>
</organism>
<dbReference type="Proteomes" id="UP001206128">
    <property type="component" value="Unassembled WGS sequence"/>
</dbReference>
<keyword evidence="2" id="KW-1133">Transmembrane helix</keyword>
<dbReference type="RefSeq" id="WP_253772237.1">
    <property type="nucleotide sequence ID" value="NZ_JAMTCK010000007.1"/>
</dbReference>
<protein>
    <recommendedName>
        <fullName evidence="5">DUF3618 domain-containing protein</fullName>
    </recommendedName>
</protein>
<keyword evidence="2" id="KW-0812">Transmembrane</keyword>
<gene>
    <name evidence="3" type="ORF">LX83_003267</name>
</gene>
<feature type="region of interest" description="Disordered" evidence="1">
    <location>
        <begin position="1"/>
        <end position="42"/>
    </location>
</feature>
<evidence type="ECO:0000313" key="4">
    <source>
        <dbReference type="Proteomes" id="UP001206128"/>
    </source>
</evidence>
<dbReference type="InterPro" id="IPR022062">
    <property type="entry name" value="DUF3618"/>
</dbReference>
<dbReference type="Pfam" id="PF12277">
    <property type="entry name" value="DUF3618"/>
    <property type="match status" value="1"/>
</dbReference>
<keyword evidence="4" id="KW-1185">Reference proteome</keyword>
<evidence type="ECO:0000256" key="2">
    <source>
        <dbReference type="SAM" id="Phobius"/>
    </source>
</evidence>
<feature type="transmembrane region" description="Helical" evidence="2">
    <location>
        <begin position="117"/>
        <end position="134"/>
    </location>
</feature>